<proteinExistence type="predicted"/>
<accession>A0A0E9SY76</accession>
<dbReference type="EMBL" id="GBXM01062341">
    <property type="protein sequence ID" value="JAH46236.1"/>
    <property type="molecule type" value="Transcribed_RNA"/>
</dbReference>
<sequence length="34" mass="3682">MTVHLPASTSDSNLGNFVTWRQACTCSTVGERLV</sequence>
<reference evidence="1" key="2">
    <citation type="journal article" date="2015" name="Fish Shellfish Immunol.">
        <title>Early steps in the European eel (Anguilla anguilla)-Vibrio vulnificus interaction in the gills: Role of the RtxA13 toxin.</title>
        <authorList>
            <person name="Callol A."/>
            <person name="Pajuelo D."/>
            <person name="Ebbesson L."/>
            <person name="Teles M."/>
            <person name="MacKenzie S."/>
            <person name="Amaro C."/>
        </authorList>
    </citation>
    <scope>NUCLEOTIDE SEQUENCE</scope>
</reference>
<reference evidence="1" key="1">
    <citation type="submission" date="2014-11" db="EMBL/GenBank/DDBJ databases">
        <authorList>
            <person name="Amaro Gonzalez C."/>
        </authorList>
    </citation>
    <scope>NUCLEOTIDE SEQUENCE</scope>
</reference>
<dbReference type="AlphaFoldDB" id="A0A0E9SY76"/>
<protein>
    <submittedName>
        <fullName evidence="1">Uncharacterized protein</fullName>
    </submittedName>
</protein>
<evidence type="ECO:0000313" key="1">
    <source>
        <dbReference type="EMBL" id="JAH46236.1"/>
    </source>
</evidence>
<name>A0A0E9SY76_ANGAN</name>
<organism evidence="1">
    <name type="scientific">Anguilla anguilla</name>
    <name type="common">European freshwater eel</name>
    <name type="synonym">Muraena anguilla</name>
    <dbReference type="NCBI Taxonomy" id="7936"/>
    <lineage>
        <taxon>Eukaryota</taxon>
        <taxon>Metazoa</taxon>
        <taxon>Chordata</taxon>
        <taxon>Craniata</taxon>
        <taxon>Vertebrata</taxon>
        <taxon>Euteleostomi</taxon>
        <taxon>Actinopterygii</taxon>
        <taxon>Neopterygii</taxon>
        <taxon>Teleostei</taxon>
        <taxon>Anguilliformes</taxon>
        <taxon>Anguillidae</taxon>
        <taxon>Anguilla</taxon>
    </lineage>
</organism>